<dbReference type="Proteomes" id="UP001515480">
    <property type="component" value="Unassembled WGS sequence"/>
</dbReference>
<feature type="region of interest" description="Disordered" evidence="1">
    <location>
        <begin position="158"/>
        <end position="202"/>
    </location>
</feature>
<feature type="region of interest" description="Disordered" evidence="1">
    <location>
        <begin position="74"/>
        <end position="124"/>
    </location>
</feature>
<feature type="compositionally biased region" description="Low complexity" evidence="1">
    <location>
        <begin position="158"/>
        <end position="171"/>
    </location>
</feature>
<gene>
    <name evidence="2" type="ORF">AB1Y20_022796</name>
</gene>
<reference evidence="2 3" key="1">
    <citation type="journal article" date="2024" name="Science">
        <title>Giant polyketide synthase enzymes in the biosynthesis of giant marine polyether toxins.</title>
        <authorList>
            <person name="Fallon T.R."/>
            <person name="Shende V.V."/>
            <person name="Wierzbicki I.H."/>
            <person name="Pendleton A.L."/>
            <person name="Watervoot N.F."/>
            <person name="Auber R.P."/>
            <person name="Gonzalez D.J."/>
            <person name="Wisecaver J.H."/>
            <person name="Moore B.S."/>
        </authorList>
    </citation>
    <scope>NUCLEOTIDE SEQUENCE [LARGE SCALE GENOMIC DNA]</scope>
    <source>
        <strain evidence="2 3">12B1</strain>
    </source>
</reference>
<protein>
    <submittedName>
        <fullName evidence="2">Uncharacterized protein</fullName>
    </submittedName>
</protein>
<proteinExistence type="predicted"/>
<feature type="compositionally biased region" description="Basic and acidic residues" evidence="1">
    <location>
        <begin position="95"/>
        <end position="107"/>
    </location>
</feature>
<accession>A0AB34JDS9</accession>
<evidence type="ECO:0000256" key="1">
    <source>
        <dbReference type="SAM" id="MobiDB-lite"/>
    </source>
</evidence>
<feature type="compositionally biased region" description="Acidic residues" evidence="1">
    <location>
        <begin position="108"/>
        <end position="124"/>
    </location>
</feature>
<organism evidence="2 3">
    <name type="scientific">Prymnesium parvum</name>
    <name type="common">Toxic golden alga</name>
    <dbReference type="NCBI Taxonomy" id="97485"/>
    <lineage>
        <taxon>Eukaryota</taxon>
        <taxon>Haptista</taxon>
        <taxon>Haptophyta</taxon>
        <taxon>Prymnesiophyceae</taxon>
        <taxon>Prymnesiales</taxon>
        <taxon>Prymnesiaceae</taxon>
        <taxon>Prymnesium</taxon>
    </lineage>
</organism>
<sequence length="202" mass="21908">MFFKKRLEIEEIVFDCVECGEQLIVQFPARRAVVIECSECSNRCSVETARGLRLAPEQIRTDDAGERADEMEAEEAVGGEACDENEIFANEANEEEKANEEAKANEEEKAEEEEAHEEAAEEELQVARAASLTASGKAALARARAAKEAKRLAAEALEAAAGRHASPATRHSSARRSSSRLIRASAAPYSREGSKDVLVTAA</sequence>
<feature type="compositionally biased region" description="Acidic residues" evidence="1">
    <location>
        <begin position="74"/>
        <end position="94"/>
    </location>
</feature>
<dbReference type="AlphaFoldDB" id="A0AB34JDS9"/>
<name>A0AB34JDS9_PRYPA</name>
<comment type="caution">
    <text evidence="2">The sequence shown here is derived from an EMBL/GenBank/DDBJ whole genome shotgun (WGS) entry which is preliminary data.</text>
</comment>
<evidence type="ECO:0000313" key="2">
    <source>
        <dbReference type="EMBL" id="KAL1519267.1"/>
    </source>
</evidence>
<evidence type="ECO:0000313" key="3">
    <source>
        <dbReference type="Proteomes" id="UP001515480"/>
    </source>
</evidence>
<dbReference type="EMBL" id="JBGBPQ010000009">
    <property type="protein sequence ID" value="KAL1519267.1"/>
    <property type="molecule type" value="Genomic_DNA"/>
</dbReference>
<keyword evidence="3" id="KW-1185">Reference proteome</keyword>